<sequence length="708" mass="82276">MIHHSPVNRYIDREKSWLAFNARVLQEASDEHVPLIDRLRFVGIFSNNLDEFFRVRYAAIRRLSLEGKTGEKILGGITAEKLLKEITEVVIEQQSESLRILSVIEQELEKESIHIINETEVTKEQGLFIKDFFIQEVSPQLVTIILNDLDEFPLLKDTSGYLAVKLVMKPKTDEIEDEDEEDSFTDDKVRYAIVEMPKNINRFVVLPPDNGKQYVMMLDDVIRYNLHSIFNMFKYQEVTAHMIKITRDAELEIDSDLSKSLMEKISKGVLERRVGEPVRFVYDQSIDEDTLQFFLNRMGIDASDSIIPGGRYHNRRDYMNFPTLGRKDLQYKENIPLPVDGLSLEGSIIKKIKKKDYLLYAPYQSFAYIIKFLREVALDPKVISIKITLYRLAKNSQIISSLINAAKNGKKVTVQIELRARFDEASNIYYAELMQTEGINLIFGVKGLKVHSKICIAERVEDKKLKRYGIISTGNFNESTSKIYTDVTLFTSHQPILKEINKVFDFFEVNYRISRYKHLLVSPQYTRTKLYKLIDREILNAIAGKEAYMKLKMNSLTDTKMIDKLYEASREGVKIQLIVRGMCCLIPGVEDMSENIEAISIVDRYLEHSRVYIFANAGNPDVYISSADFMTRNLDSRVEVTCPIYDEEIKQELIDTFDIGWKGNVKARLHSEDLSNTYRKINTHKVFRAQQEMYNYYLNKLEVIYEQL</sequence>
<feature type="domain" description="Polyphosphate kinase N-terminal" evidence="9">
    <location>
        <begin position="10"/>
        <end position="116"/>
    </location>
</feature>
<evidence type="ECO:0000259" key="9">
    <source>
        <dbReference type="Pfam" id="PF13089"/>
    </source>
</evidence>
<dbReference type="Gene3D" id="1.20.58.310">
    <property type="entry name" value="Polyphosphate kinase N-terminal domain"/>
    <property type="match status" value="1"/>
</dbReference>
<reference evidence="13" key="1">
    <citation type="journal article" date="2019" name="Int. J. Syst. Evol. Microbiol.">
        <title>The Global Catalogue of Microorganisms (GCM) 10K type strain sequencing project: providing services to taxonomists for standard genome sequencing and annotation.</title>
        <authorList>
            <consortium name="The Broad Institute Genomics Platform"/>
            <consortium name="The Broad Institute Genome Sequencing Center for Infectious Disease"/>
            <person name="Wu L."/>
            <person name="Ma J."/>
        </authorList>
    </citation>
    <scope>NUCLEOTIDE SEQUENCE [LARGE SCALE GENOMIC DNA]</scope>
    <source>
        <strain evidence="13">CGMCC 1.15461</strain>
    </source>
</reference>
<keyword evidence="1 6" id="KW-0597">Phosphoprotein</keyword>
<dbReference type="InterPro" id="IPR025200">
    <property type="entry name" value="PPK_C_dom2"/>
</dbReference>
<evidence type="ECO:0000259" key="8">
    <source>
        <dbReference type="Pfam" id="PF02503"/>
    </source>
</evidence>
<dbReference type="CDD" id="cd09167">
    <property type="entry name" value="PLDc_EcPPK1_C2_like"/>
    <property type="match status" value="1"/>
</dbReference>
<feature type="binding site" evidence="6">
    <location>
        <position position="580"/>
    </location>
    <ligand>
        <name>ATP</name>
        <dbReference type="ChEBI" id="CHEBI:30616"/>
    </ligand>
</feature>
<dbReference type="InterPro" id="IPR003414">
    <property type="entry name" value="PP_kinase"/>
</dbReference>
<organism evidence="12 13">
    <name type="scientific">Flavobacterium suaedae</name>
    <dbReference type="NCBI Taxonomy" id="1767027"/>
    <lineage>
        <taxon>Bacteria</taxon>
        <taxon>Pseudomonadati</taxon>
        <taxon>Bacteroidota</taxon>
        <taxon>Flavobacteriia</taxon>
        <taxon>Flavobacteriales</taxon>
        <taxon>Flavobacteriaceae</taxon>
        <taxon>Flavobacterium</taxon>
    </lineage>
</organism>
<proteinExistence type="inferred from homology"/>
<comment type="cofactor">
    <cofactor evidence="6">
        <name>Mg(2+)</name>
        <dbReference type="ChEBI" id="CHEBI:18420"/>
    </cofactor>
</comment>
<protein>
    <recommendedName>
        <fullName evidence="6 7">Polyphosphate kinase</fullName>
        <ecNumber evidence="6 7">2.7.4.1</ecNumber>
    </recommendedName>
    <alternativeName>
        <fullName evidence="6">ATP-polyphosphate phosphotransferase</fullName>
    </alternativeName>
    <alternativeName>
        <fullName evidence="6">Polyphosphoric acid kinase</fullName>
    </alternativeName>
</protein>
<dbReference type="Pfam" id="PF17941">
    <property type="entry name" value="PP_kinase_C_1"/>
    <property type="match status" value="1"/>
</dbReference>
<comment type="PTM">
    <text evidence="6 7">An intermediate of this reaction is the autophosphorylated ppk in which a phosphate is covalently linked to a histidine residue through a N-P bond.</text>
</comment>
<dbReference type="PANTHER" id="PTHR30218:SF0">
    <property type="entry name" value="POLYPHOSPHATE KINASE"/>
    <property type="match status" value="1"/>
</dbReference>
<keyword evidence="3 6" id="KW-0547">Nucleotide-binding</keyword>
<feature type="domain" description="Polyphosphate kinase C-terminal" evidence="10">
    <location>
        <begin position="519"/>
        <end position="690"/>
    </location>
</feature>
<feature type="binding site" evidence="6">
    <location>
        <position position="421"/>
    </location>
    <ligand>
        <name>Mg(2+)</name>
        <dbReference type="ChEBI" id="CHEBI:18420"/>
    </ligand>
</feature>
<comment type="function">
    <text evidence="6 7">Catalyzes the reversible transfer of the terminal phosphate of ATP to form a long-chain polyphosphate (polyP).</text>
</comment>
<dbReference type="Pfam" id="PF13090">
    <property type="entry name" value="PP_kinase_C"/>
    <property type="match status" value="1"/>
</dbReference>
<dbReference type="InterPro" id="IPR041108">
    <property type="entry name" value="PP_kinase_C_1"/>
</dbReference>
<dbReference type="Gene3D" id="3.30.870.10">
    <property type="entry name" value="Endonuclease Chain A"/>
    <property type="match status" value="2"/>
</dbReference>
<dbReference type="InterPro" id="IPR025198">
    <property type="entry name" value="PPK_N_dom"/>
</dbReference>
<accession>A0ABQ1JD11</accession>
<dbReference type="PIRSF" id="PIRSF015589">
    <property type="entry name" value="PP_kinase"/>
    <property type="match status" value="1"/>
</dbReference>
<dbReference type="HAMAP" id="MF_00347">
    <property type="entry name" value="Polyphosphate_kinase"/>
    <property type="match status" value="1"/>
</dbReference>
<evidence type="ECO:0000256" key="1">
    <source>
        <dbReference type="ARBA" id="ARBA00022553"/>
    </source>
</evidence>
<evidence type="ECO:0000256" key="3">
    <source>
        <dbReference type="ARBA" id="ARBA00022741"/>
    </source>
</evidence>
<name>A0ABQ1JD11_9FLAO</name>
<feature type="binding site" evidence="6">
    <location>
        <position position="391"/>
    </location>
    <ligand>
        <name>Mg(2+)</name>
        <dbReference type="ChEBI" id="CHEBI:18420"/>
    </ligand>
</feature>
<dbReference type="EC" id="2.7.4.1" evidence="6 7"/>
<dbReference type="SUPFAM" id="SSF140356">
    <property type="entry name" value="PPK N-terminal domain-like"/>
    <property type="match status" value="1"/>
</dbReference>
<feature type="domain" description="Polyphosphate kinase C-terminal" evidence="11">
    <location>
        <begin position="348"/>
        <end position="511"/>
    </location>
</feature>
<keyword evidence="6" id="KW-0479">Metal-binding</keyword>
<evidence type="ECO:0000256" key="5">
    <source>
        <dbReference type="ARBA" id="ARBA00022840"/>
    </source>
</evidence>
<dbReference type="PANTHER" id="PTHR30218">
    <property type="entry name" value="POLYPHOSPHATE KINASE"/>
    <property type="match status" value="1"/>
</dbReference>
<keyword evidence="4 6" id="KW-0418">Kinase</keyword>
<gene>
    <name evidence="6 12" type="primary">ppk</name>
    <name evidence="12" type="ORF">GCM10007424_02110</name>
</gene>
<dbReference type="Proteomes" id="UP000615760">
    <property type="component" value="Unassembled WGS sequence"/>
</dbReference>
<feature type="binding site" evidence="6">
    <location>
        <position position="48"/>
    </location>
    <ligand>
        <name>ATP</name>
        <dbReference type="ChEBI" id="CHEBI:30616"/>
    </ligand>
</feature>
<keyword evidence="6" id="KW-0460">Magnesium</keyword>
<keyword evidence="2 6" id="KW-0808">Transferase</keyword>
<dbReference type="SUPFAM" id="SSF56024">
    <property type="entry name" value="Phospholipase D/nuclease"/>
    <property type="match status" value="2"/>
</dbReference>
<evidence type="ECO:0000259" key="10">
    <source>
        <dbReference type="Pfam" id="PF13090"/>
    </source>
</evidence>
<dbReference type="RefSeq" id="WP_188619371.1">
    <property type="nucleotide sequence ID" value="NZ_BMJE01000001.1"/>
</dbReference>
<feature type="domain" description="Polyphosphate kinase middle" evidence="8">
    <location>
        <begin position="125"/>
        <end position="321"/>
    </location>
</feature>
<dbReference type="GO" id="GO:0016301">
    <property type="term" value="F:kinase activity"/>
    <property type="evidence" value="ECO:0007669"/>
    <property type="project" value="UniProtKB-KW"/>
</dbReference>
<evidence type="ECO:0000256" key="2">
    <source>
        <dbReference type="ARBA" id="ARBA00022679"/>
    </source>
</evidence>
<comment type="caution">
    <text evidence="12">The sequence shown here is derived from an EMBL/GenBank/DDBJ whole genome shotgun (WGS) entry which is preliminary data.</text>
</comment>
<feature type="active site" description="Phosphohistidine intermediate" evidence="6">
    <location>
        <position position="451"/>
    </location>
</feature>
<evidence type="ECO:0000256" key="7">
    <source>
        <dbReference type="RuleBase" id="RU003800"/>
    </source>
</evidence>
<evidence type="ECO:0000259" key="11">
    <source>
        <dbReference type="Pfam" id="PF17941"/>
    </source>
</evidence>
<dbReference type="Gene3D" id="3.30.1840.10">
    <property type="entry name" value="Polyphosphate kinase middle domain"/>
    <property type="match status" value="1"/>
</dbReference>
<dbReference type="NCBIfam" id="NF003917">
    <property type="entry name" value="PRK05443.1-1"/>
    <property type="match status" value="1"/>
</dbReference>
<evidence type="ECO:0000256" key="4">
    <source>
        <dbReference type="ARBA" id="ARBA00022777"/>
    </source>
</evidence>
<keyword evidence="13" id="KW-1185">Reference proteome</keyword>
<dbReference type="InterPro" id="IPR036832">
    <property type="entry name" value="PPK_N_dom_sf"/>
</dbReference>
<evidence type="ECO:0000256" key="6">
    <source>
        <dbReference type="HAMAP-Rule" id="MF_00347"/>
    </source>
</evidence>
<keyword evidence="5 6" id="KW-0067">ATP-binding</keyword>
<evidence type="ECO:0000313" key="13">
    <source>
        <dbReference type="Proteomes" id="UP000615760"/>
    </source>
</evidence>
<evidence type="ECO:0000313" key="12">
    <source>
        <dbReference type="EMBL" id="GGB65753.1"/>
    </source>
</evidence>
<dbReference type="InterPro" id="IPR024953">
    <property type="entry name" value="PP_kinase_middle"/>
</dbReference>
<feature type="binding site" evidence="6">
    <location>
        <position position="484"/>
    </location>
    <ligand>
        <name>ATP</name>
        <dbReference type="ChEBI" id="CHEBI:30616"/>
    </ligand>
</feature>
<dbReference type="Pfam" id="PF13089">
    <property type="entry name" value="PP_kinase_N"/>
    <property type="match status" value="1"/>
</dbReference>
<dbReference type="SUPFAM" id="SSF143724">
    <property type="entry name" value="PHP14-like"/>
    <property type="match status" value="1"/>
</dbReference>
<dbReference type="EMBL" id="BMJE01000001">
    <property type="protein sequence ID" value="GGB65753.1"/>
    <property type="molecule type" value="Genomic_DNA"/>
</dbReference>
<dbReference type="Pfam" id="PF02503">
    <property type="entry name" value="PP_kinase"/>
    <property type="match status" value="1"/>
</dbReference>
<dbReference type="NCBIfam" id="TIGR03705">
    <property type="entry name" value="poly_P_kin"/>
    <property type="match status" value="1"/>
</dbReference>
<dbReference type="InterPro" id="IPR036830">
    <property type="entry name" value="PP_kinase_middle_dom_sf"/>
</dbReference>
<comment type="similarity">
    <text evidence="6 7">Belongs to the polyphosphate kinase 1 (PPK1) family.</text>
</comment>
<comment type="catalytic activity">
    <reaction evidence="6 7">
        <text>[phosphate](n) + ATP = [phosphate](n+1) + ADP</text>
        <dbReference type="Rhea" id="RHEA:19573"/>
        <dbReference type="Rhea" id="RHEA-COMP:9859"/>
        <dbReference type="Rhea" id="RHEA-COMP:14280"/>
        <dbReference type="ChEBI" id="CHEBI:16838"/>
        <dbReference type="ChEBI" id="CHEBI:30616"/>
        <dbReference type="ChEBI" id="CHEBI:456216"/>
        <dbReference type="EC" id="2.7.4.1"/>
    </reaction>
</comment>
<feature type="binding site" evidence="6">
    <location>
        <position position="608"/>
    </location>
    <ligand>
        <name>ATP</name>
        <dbReference type="ChEBI" id="CHEBI:30616"/>
    </ligand>
</feature>